<evidence type="ECO:0000313" key="2">
    <source>
        <dbReference type="Proteomes" id="UP001649230"/>
    </source>
</evidence>
<reference evidence="1 2" key="1">
    <citation type="journal article" date="2024" name="Int. J. Syst. Evol. Microbiol.">
        <title>Paenibacillus hexagrammi sp. nov., a novel bacterium isolated from the gut content of Hexagrammos agrammus.</title>
        <authorList>
            <person name="Jung H.K."/>
            <person name="Kim D.G."/>
            <person name="Zin H."/>
            <person name="Park J."/>
            <person name="Jung H."/>
            <person name="Kim Y.O."/>
            <person name="Kong H.J."/>
            <person name="Kim J.W."/>
            <person name="Kim Y.S."/>
        </authorList>
    </citation>
    <scope>NUCLEOTIDE SEQUENCE [LARGE SCALE GENOMIC DNA]</scope>
    <source>
        <strain evidence="1 2">YPD9-1</strain>
    </source>
</reference>
<sequence>MTDSRMIVPSKQDCMSLDQWVKTQRSADRHTLLTYPMKKSRSLIKPISIDKKLHPIFKYA</sequence>
<organism evidence="1 2">
    <name type="scientific">Paenibacillus hexagrammi</name>
    <dbReference type="NCBI Taxonomy" id="2908839"/>
    <lineage>
        <taxon>Bacteria</taxon>
        <taxon>Bacillati</taxon>
        <taxon>Bacillota</taxon>
        <taxon>Bacilli</taxon>
        <taxon>Bacillales</taxon>
        <taxon>Paenibacillaceae</taxon>
        <taxon>Paenibacillus</taxon>
    </lineage>
</organism>
<proteinExistence type="predicted"/>
<dbReference type="RefSeq" id="WP_235118448.1">
    <property type="nucleotide sequence ID" value="NZ_CP090978.1"/>
</dbReference>
<name>A0ABY3SDN7_9BACL</name>
<gene>
    <name evidence="1" type="ORF">L0M14_20545</name>
</gene>
<dbReference type="Proteomes" id="UP001649230">
    <property type="component" value="Chromosome"/>
</dbReference>
<protein>
    <submittedName>
        <fullName evidence="1">Uncharacterized protein</fullName>
    </submittedName>
</protein>
<evidence type="ECO:0000313" key="1">
    <source>
        <dbReference type="EMBL" id="UJF32103.1"/>
    </source>
</evidence>
<accession>A0ABY3SDN7</accession>
<dbReference type="EMBL" id="CP090978">
    <property type="protein sequence ID" value="UJF32103.1"/>
    <property type="molecule type" value="Genomic_DNA"/>
</dbReference>
<keyword evidence="2" id="KW-1185">Reference proteome</keyword>